<protein>
    <recommendedName>
        <fullName evidence="4">Bacteriocin resistance YdeI/OmpD-like protein</fullName>
    </recommendedName>
</protein>
<dbReference type="AlphaFoldDB" id="A0AAJ1WE43"/>
<evidence type="ECO:0000256" key="1">
    <source>
        <dbReference type="SAM" id="MobiDB-lite"/>
    </source>
</evidence>
<dbReference type="Proteomes" id="UP001239267">
    <property type="component" value="Unassembled WGS sequence"/>
</dbReference>
<dbReference type="InterPro" id="IPR015018">
    <property type="entry name" value="DUF1905"/>
</dbReference>
<accession>A0AAJ1WE43</accession>
<comment type="caution">
    <text evidence="2">The sequence shown here is derived from an EMBL/GenBank/DDBJ whole genome shotgun (WGS) entry which is preliminary data.</text>
</comment>
<reference evidence="2 3" key="1">
    <citation type="submission" date="2023-07" db="EMBL/GenBank/DDBJ databases">
        <title>Sorghum-associated microbial communities from plants grown in Nebraska, USA.</title>
        <authorList>
            <person name="Schachtman D."/>
        </authorList>
    </citation>
    <scope>NUCLEOTIDE SEQUENCE [LARGE SCALE GENOMIC DNA]</scope>
    <source>
        <strain evidence="2 3">DS1001</strain>
    </source>
</reference>
<dbReference type="Pfam" id="PF13376">
    <property type="entry name" value="OmdA"/>
    <property type="match status" value="1"/>
</dbReference>
<evidence type="ECO:0000313" key="3">
    <source>
        <dbReference type="Proteomes" id="UP001239267"/>
    </source>
</evidence>
<dbReference type="SUPFAM" id="SSF141694">
    <property type="entry name" value="AF2212/PG0164-like"/>
    <property type="match status" value="1"/>
</dbReference>
<dbReference type="Gene3D" id="2.40.30.100">
    <property type="entry name" value="AF2212/PG0164-like"/>
    <property type="match status" value="1"/>
</dbReference>
<dbReference type="EMBL" id="JAUSTB010000001">
    <property type="protein sequence ID" value="MDQ0144582.1"/>
    <property type="molecule type" value="Genomic_DNA"/>
</dbReference>
<name>A0AAJ1WE43_9MICC</name>
<evidence type="ECO:0008006" key="4">
    <source>
        <dbReference type="Google" id="ProtNLM"/>
    </source>
</evidence>
<feature type="region of interest" description="Disordered" evidence="1">
    <location>
        <begin position="124"/>
        <end position="149"/>
    </location>
</feature>
<proteinExistence type="predicted"/>
<dbReference type="RefSeq" id="WP_370871410.1">
    <property type="nucleotide sequence ID" value="NZ_JAUSTB010000001.1"/>
</dbReference>
<sequence>MQLKFTTTLRGTGGKVGIEVPEEIVEALNAGRRPPVVVTINGKSYRSTIAVMGGQNMIGLSAANRELTGTSAGDTVEVALGLDTQPRSVDVPPDLAEALEAEPAAHAFYQTLSYSTQRRYVEPVAESKTPETRSRRIAKVVSDLKAGKK</sequence>
<dbReference type="InterPro" id="IPR037079">
    <property type="entry name" value="AF2212/PG0164-like_sf"/>
</dbReference>
<organism evidence="2 3">
    <name type="scientific">Pseudarthrobacter niigatensis</name>
    <dbReference type="NCBI Taxonomy" id="369935"/>
    <lineage>
        <taxon>Bacteria</taxon>
        <taxon>Bacillati</taxon>
        <taxon>Actinomycetota</taxon>
        <taxon>Actinomycetes</taxon>
        <taxon>Micrococcales</taxon>
        <taxon>Micrococcaceae</taxon>
        <taxon>Pseudarthrobacter</taxon>
    </lineage>
</organism>
<dbReference type="Pfam" id="PF08922">
    <property type="entry name" value="DUF1905"/>
    <property type="match status" value="1"/>
</dbReference>
<evidence type="ECO:0000313" key="2">
    <source>
        <dbReference type="EMBL" id="MDQ0144582.1"/>
    </source>
</evidence>
<keyword evidence="3" id="KW-1185">Reference proteome</keyword>
<gene>
    <name evidence="2" type="ORF">J2T23_000456</name>
</gene>